<dbReference type="InterPro" id="IPR046335">
    <property type="entry name" value="LacI/GalR-like_sensor"/>
</dbReference>
<dbReference type="Pfam" id="PF13377">
    <property type="entry name" value="Peripla_BP_3"/>
    <property type="match status" value="1"/>
</dbReference>
<reference evidence="6 7" key="1">
    <citation type="submission" date="2020-07" db="EMBL/GenBank/DDBJ databases">
        <title>Sequencing the genomes of 1000 actinobacteria strains.</title>
        <authorList>
            <person name="Klenk H.-P."/>
        </authorList>
    </citation>
    <scope>NUCLEOTIDE SEQUENCE [LARGE SCALE GENOMIC DNA]</scope>
    <source>
        <strain evidence="6 7">DSM 18965</strain>
    </source>
</reference>
<keyword evidence="2 6" id="KW-0238">DNA-binding</keyword>
<dbReference type="InterPro" id="IPR010982">
    <property type="entry name" value="Lambda_DNA-bd_dom_sf"/>
</dbReference>
<evidence type="ECO:0000259" key="4">
    <source>
        <dbReference type="PROSITE" id="PS50932"/>
    </source>
</evidence>
<evidence type="ECO:0000313" key="6">
    <source>
        <dbReference type="EMBL" id="NYD56597.1"/>
    </source>
</evidence>
<evidence type="ECO:0000256" key="3">
    <source>
        <dbReference type="ARBA" id="ARBA00023163"/>
    </source>
</evidence>
<evidence type="ECO:0000256" key="1">
    <source>
        <dbReference type="ARBA" id="ARBA00023015"/>
    </source>
</evidence>
<proteinExistence type="predicted"/>
<dbReference type="GO" id="GO:0000976">
    <property type="term" value="F:transcription cis-regulatory region binding"/>
    <property type="evidence" value="ECO:0007669"/>
    <property type="project" value="TreeGrafter"/>
</dbReference>
<organism evidence="6 7">
    <name type="scientific">Nocardioides marinisabuli</name>
    <dbReference type="NCBI Taxonomy" id="419476"/>
    <lineage>
        <taxon>Bacteria</taxon>
        <taxon>Bacillati</taxon>
        <taxon>Actinomycetota</taxon>
        <taxon>Actinomycetes</taxon>
        <taxon>Propionibacteriales</taxon>
        <taxon>Nocardioidaceae</taxon>
        <taxon>Nocardioides</taxon>
    </lineage>
</organism>
<dbReference type="Proteomes" id="UP000516957">
    <property type="component" value="Unassembled WGS sequence"/>
</dbReference>
<evidence type="ECO:0000259" key="5">
    <source>
        <dbReference type="PROSITE" id="PS50943"/>
    </source>
</evidence>
<feature type="domain" description="HTH cro/C1-type" evidence="5">
    <location>
        <begin position="14"/>
        <end position="57"/>
    </location>
</feature>
<evidence type="ECO:0000256" key="2">
    <source>
        <dbReference type="ARBA" id="ARBA00023125"/>
    </source>
</evidence>
<sequence>MSRTSARTSALPPTLADVAERAGVSRQTVSNAVNNPDLLRADTLLRVQQAIADLGYLPNRAARNLRTRASHLIGLRIQAVQEGTANATMDRFVHSLVETSREAGYHVLLFTGDPTDPLSGYDDLLRSTAVDAFVVTDTYLGNPQAEWLDSRRAPFVAFGRPWENPESTHAWVDVDGAAGCESAARHLLDKGHERIAWIGWRKDSRIGEDRRAGWHRAMKQAGLSTSGLASRVEDTVASGAEASEVLLDEAAPTAFVCASDTLAMGVLQTLDLRGLRVGDDVAVVGFDDSQVAQVVRPGLSSVRQPLEDVAIEVVTALEGLLGRPRVAQQGVLLTPSLVVRDSSGPDRR</sequence>
<comment type="caution">
    <text evidence="6">The sequence shown here is derived from an EMBL/GenBank/DDBJ whole genome shotgun (WGS) entry which is preliminary data.</text>
</comment>
<dbReference type="PANTHER" id="PTHR30146">
    <property type="entry name" value="LACI-RELATED TRANSCRIPTIONAL REPRESSOR"/>
    <property type="match status" value="1"/>
</dbReference>
<dbReference type="AlphaFoldDB" id="A0A7Y9EZ10"/>
<dbReference type="InterPro" id="IPR000843">
    <property type="entry name" value="HTH_LacI"/>
</dbReference>
<dbReference type="PROSITE" id="PS00356">
    <property type="entry name" value="HTH_LACI_1"/>
    <property type="match status" value="1"/>
</dbReference>
<dbReference type="RefSeq" id="WP_179614476.1">
    <property type="nucleotide sequence ID" value="NZ_CP059163.1"/>
</dbReference>
<keyword evidence="7" id="KW-1185">Reference proteome</keyword>
<dbReference type="Pfam" id="PF00356">
    <property type="entry name" value="LacI"/>
    <property type="match status" value="1"/>
</dbReference>
<dbReference type="InterPro" id="IPR001387">
    <property type="entry name" value="Cro/C1-type_HTH"/>
</dbReference>
<keyword evidence="3" id="KW-0804">Transcription</keyword>
<dbReference type="InterPro" id="IPR028082">
    <property type="entry name" value="Peripla_BP_I"/>
</dbReference>
<keyword evidence="1" id="KW-0805">Transcription regulation</keyword>
<dbReference type="CDD" id="cd01392">
    <property type="entry name" value="HTH_LacI"/>
    <property type="match status" value="1"/>
</dbReference>
<dbReference type="SMART" id="SM00354">
    <property type="entry name" value="HTH_LACI"/>
    <property type="match status" value="1"/>
</dbReference>
<dbReference type="Gene3D" id="3.40.50.2300">
    <property type="match status" value="2"/>
</dbReference>
<gene>
    <name evidence="6" type="ORF">BKA08_000835</name>
</gene>
<accession>A0A7Y9EZ10</accession>
<evidence type="ECO:0000313" key="7">
    <source>
        <dbReference type="Proteomes" id="UP000516957"/>
    </source>
</evidence>
<dbReference type="PROSITE" id="PS50932">
    <property type="entry name" value="HTH_LACI_2"/>
    <property type="match status" value="1"/>
</dbReference>
<dbReference type="SUPFAM" id="SSF47413">
    <property type="entry name" value="lambda repressor-like DNA-binding domains"/>
    <property type="match status" value="1"/>
</dbReference>
<protein>
    <submittedName>
        <fullName evidence="6">DNA-binding LacI/PurR family transcriptional regulator</fullName>
    </submittedName>
</protein>
<dbReference type="PANTHER" id="PTHR30146:SF109">
    <property type="entry name" value="HTH-TYPE TRANSCRIPTIONAL REGULATOR GALS"/>
    <property type="match status" value="1"/>
</dbReference>
<dbReference type="Gene3D" id="1.10.260.40">
    <property type="entry name" value="lambda repressor-like DNA-binding domains"/>
    <property type="match status" value="1"/>
</dbReference>
<feature type="domain" description="HTH lacI-type" evidence="4">
    <location>
        <begin position="13"/>
        <end position="67"/>
    </location>
</feature>
<dbReference type="CDD" id="cd06292">
    <property type="entry name" value="PBP1_AglR_RafR-like"/>
    <property type="match status" value="1"/>
</dbReference>
<dbReference type="GO" id="GO:0003700">
    <property type="term" value="F:DNA-binding transcription factor activity"/>
    <property type="evidence" value="ECO:0007669"/>
    <property type="project" value="TreeGrafter"/>
</dbReference>
<dbReference type="EMBL" id="JACCBE010000001">
    <property type="protein sequence ID" value="NYD56597.1"/>
    <property type="molecule type" value="Genomic_DNA"/>
</dbReference>
<dbReference type="SUPFAM" id="SSF53822">
    <property type="entry name" value="Periplasmic binding protein-like I"/>
    <property type="match status" value="1"/>
</dbReference>
<name>A0A7Y9EZ10_9ACTN</name>
<dbReference type="PROSITE" id="PS50943">
    <property type="entry name" value="HTH_CROC1"/>
    <property type="match status" value="1"/>
</dbReference>